<dbReference type="EMBL" id="JWZX01002744">
    <property type="protein sequence ID" value="KOO27226.1"/>
    <property type="molecule type" value="Genomic_DNA"/>
</dbReference>
<sequence>MKKASLERAQGLSIWTGRTMSITHVNDVTEDLGLGEGRTNQNFIAKDSASGERFFIRVGSDLPAYGVSRVKEQAAARAVEAAGIGARVIHTELPDVLVCAFIDGRSLTEERTLVSSYLQLDALSAQQALTFQCVKVLATLRETLWGVVAEKALSLAVATVAKERPANPLLAIAAAIRGQ</sequence>
<reference evidence="2" key="1">
    <citation type="journal article" date="2015" name="PLoS Genet.">
        <title>Genome Sequence and Transcriptome Analyses of Chrysochromulina tobin: Metabolic Tools for Enhanced Algal Fitness in the Prominent Order Prymnesiales (Haptophyceae).</title>
        <authorList>
            <person name="Hovde B.T."/>
            <person name="Deodato C.R."/>
            <person name="Hunsperger H.M."/>
            <person name="Ryken S.A."/>
            <person name="Yost W."/>
            <person name="Jha R.K."/>
            <person name="Patterson J."/>
            <person name="Monnat R.J. Jr."/>
            <person name="Barlow S.B."/>
            <person name="Starkenburg S.R."/>
            <person name="Cattolico R.A."/>
        </authorList>
    </citation>
    <scope>NUCLEOTIDE SEQUENCE</scope>
    <source>
        <strain evidence="2">CCMP291</strain>
    </source>
</reference>
<name>A0A0M0JKV7_9EUKA</name>
<dbReference type="SUPFAM" id="SSF56112">
    <property type="entry name" value="Protein kinase-like (PK-like)"/>
    <property type="match status" value="1"/>
</dbReference>
<keyword evidence="2" id="KW-1185">Reference proteome</keyword>
<dbReference type="GO" id="GO:0016301">
    <property type="term" value="F:kinase activity"/>
    <property type="evidence" value="ECO:0007669"/>
    <property type="project" value="UniProtKB-KW"/>
</dbReference>
<accession>A0A0M0JKV7</accession>
<evidence type="ECO:0000313" key="2">
    <source>
        <dbReference type="Proteomes" id="UP000037460"/>
    </source>
</evidence>
<gene>
    <name evidence="1" type="ORF">Ctob_003798</name>
</gene>
<dbReference type="OrthoDB" id="10267235at2759"/>
<organism evidence="1 2">
    <name type="scientific">Chrysochromulina tobinii</name>
    <dbReference type="NCBI Taxonomy" id="1460289"/>
    <lineage>
        <taxon>Eukaryota</taxon>
        <taxon>Haptista</taxon>
        <taxon>Haptophyta</taxon>
        <taxon>Prymnesiophyceae</taxon>
        <taxon>Prymnesiales</taxon>
        <taxon>Chrysochromulinaceae</taxon>
        <taxon>Chrysochromulina</taxon>
    </lineage>
</organism>
<dbReference type="InterPro" id="IPR011009">
    <property type="entry name" value="Kinase-like_dom_sf"/>
</dbReference>
<proteinExistence type="predicted"/>
<dbReference type="Gene3D" id="3.30.200.20">
    <property type="entry name" value="Phosphorylase Kinase, domain 1"/>
    <property type="match status" value="1"/>
</dbReference>
<comment type="caution">
    <text evidence="1">The sequence shown here is derived from an EMBL/GenBank/DDBJ whole genome shotgun (WGS) entry which is preliminary data.</text>
</comment>
<keyword evidence="1" id="KW-0808">Transferase</keyword>
<dbReference type="Proteomes" id="UP000037460">
    <property type="component" value="Unassembled WGS sequence"/>
</dbReference>
<dbReference type="AlphaFoldDB" id="A0A0M0JKV7"/>
<evidence type="ECO:0000313" key="1">
    <source>
        <dbReference type="EMBL" id="KOO27226.1"/>
    </source>
</evidence>
<protein>
    <submittedName>
        <fullName evidence="1">Choline ethanolamine kinase</fullName>
    </submittedName>
</protein>
<keyword evidence="1" id="KW-0418">Kinase</keyword>